<evidence type="ECO:0000313" key="2">
    <source>
        <dbReference type="EMBL" id="WOH11014.1"/>
    </source>
</evidence>
<evidence type="ECO:0000313" key="3">
    <source>
        <dbReference type="Proteomes" id="UP000077755"/>
    </source>
</evidence>
<dbReference type="PANTHER" id="PTHR31672:SF8">
    <property type="entry name" value="F-BOX DOMAIN-CONTAINING PROTEIN"/>
    <property type="match status" value="1"/>
</dbReference>
<dbReference type="InterPro" id="IPR050796">
    <property type="entry name" value="SCF_F-box_component"/>
</dbReference>
<feature type="domain" description="F-box associated beta-propeller type 3" evidence="1">
    <location>
        <begin position="79"/>
        <end position="284"/>
    </location>
</feature>
<name>A0AAF1B965_DAUCS</name>
<accession>A0AAF1B965</accession>
<evidence type="ECO:0000259" key="1">
    <source>
        <dbReference type="Pfam" id="PF08268"/>
    </source>
</evidence>
<gene>
    <name evidence="2" type="ORF">DCAR_0830491</name>
</gene>
<reference evidence="2" key="2">
    <citation type="submission" date="2022-03" db="EMBL/GenBank/DDBJ databases">
        <title>Draft title - Genomic analysis of global carrot germplasm unveils the trajectory of domestication and the origin of high carotenoid orange carrot.</title>
        <authorList>
            <person name="Iorizzo M."/>
            <person name="Ellison S."/>
            <person name="Senalik D."/>
            <person name="Macko-Podgorni A."/>
            <person name="Grzebelus D."/>
            <person name="Bostan H."/>
            <person name="Rolling W."/>
            <person name="Curaba J."/>
            <person name="Simon P."/>
        </authorList>
    </citation>
    <scope>NUCLEOTIDE SEQUENCE</scope>
    <source>
        <tissue evidence="2">Leaf</tissue>
    </source>
</reference>
<protein>
    <recommendedName>
        <fullName evidence="1">F-box associated beta-propeller type 3 domain-containing protein</fullName>
    </recommendedName>
</protein>
<reference evidence="2" key="1">
    <citation type="journal article" date="2016" name="Nat. Genet.">
        <title>A high-quality carrot genome assembly provides new insights into carotenoid accumulation and asterid genome evolution.</title>
        <authorList>
            <person name="Iorizzo M."/>
            <person name="Ellison S."/>
            <person name="Senalik D."/>
            <person name="Zeng P."/>
            <person name="Satapoomin P."/>
            <person name="Huang J."/>
            <person name="Bowman M."/>
            <person name="Iovene M."/>
            <person name="Sanseverino W."/>
            <person name="Cavagnaro P."/>
            <person name="Yildiz M."/>
            <person name="Macko-Podgorni A."/>
            <person name="Moranska E."/>
            <person name="Grzebelus E."/>
            <person name="Grzebelus D."/>
            <person name="Ashrafi H."/>
            <person name="Zheng Z."/>
            <person name="Cheng S."/>
            <person name="Spooner D."/>
            <person name="Van Deynze A."/>
            <person name="Simon P."/>
        </authorList>
    </citation>
    <scope>NUCLEOTIDE SEQUENCE</scope>
    <source>
        <tissue evidence="2">Leaf</tissue>
    </source>
</reference>
<organism evidence="2 3">
    <name type="scientific">Daucus carota subsp. sativus</name>
    <name type="common">Carrot</name>
    <dbReference type="NCBI Taxonomy" id="79200"/>
    <lineage>
        <taxon>Eukaryota</taxon>
        <taxon>Viridiplantae</taxon>
        <taxon>Streptophyta</taxon>
        <taxon>Embryophyta</taxon>
        <taxon>Tracheophyta</taxon>
        <taxon>Spermatophyta</taxon>
        <taxon>Magnoliopsida</taxon>
        <taxon>eudicotyledons</taxon>
        <taxon>Gunneridae</taxon>
        <taxon>Pentapetalae</taxon>
        <taxon>asterids</taxon>
        <taxon>campanulids</taxon>
        <taxon>Apiales</taxon>
        <taxon>Apiaceae</taxon>
        <taxon>Apioideae</taxon>
        <taxon>Scandiceae</taxon>
        <taxon>Daucinae</taxon>
        <taxon>Daucus</taxon>
        <taxon>Daucus sect. Daucus</taxon>
    </lineage>
</organism>
<proteinExistence type="predicted"/>
<dbReference type="InterPro" id="IPR013187">
    <property type="entry name" value="F-box-assoc_dom_typ3"/>
</dbReference>
<dbReference type="Proteomes" id="UP000077755">
    <property type="component" value="Chromosome 8"/>
</dbReference>
<dbReference type="AlphaFoldDB" id="A0AAF1B965"/>
<keyword evidence="3" id="KW-1185">Reference proteome</keyword>
<sequence length="370" mass="42965">MESSSSFLCCNDLLFEIFSQCSLKLVDKSKTVSKVCKDIMYEPMFMQYHKKKTGAIYGYLIQSLYKNNHFSSVVSLDDVISTVSLDFLPRKSQILASTDQGIMCCISRENGWRNERFYVCKLMTKQIQMLPNPKLRYMTDKVAMVVLESNPLRYKIIRLSGLETRYVYIDHHTYLCEIFDSKTWLWEQSKIMLPLRVLISRDSIFVSGSVHWLLSDNRILAFDVKTTTHTIFSLPHDARVKENEFHTIRLVKYKGKLGLIKGLGSEFEIWELENSRTRVWKRIKEINAEAVEKKEPYCVPQAVGLYSRDVALMKGRDYIFYNFEDASLSVAKLDHHLTHPNDVFPFRSDLEPVDLRGLSFADVLDDIAIA</sequence>
<dbReference type="EMBL" id="CP093350">
    <property type="protein sequence ID" value="WOH11014.1"/>
    <property type="molecule type" value="Genomic_DNA"/>
</dbReference>
<dbReference type="PANTHER" id="PTHR31672">
    <property type="entry name" value="BNACNNG10540D PROTEIN"/>
    <property type="match status" value="1"/>
</dbReference>
<dbReference type="Pfam" id="PF08268">
    <property type="entry name" value="FBA_3"/>
    <property type="match status" value="1"/>
</dbReference>